<dbReference type="PROSITE" id="PS00723">
    <property type="entry name" value="POLYPRENYL_SYNTHASE_1"/>
    <property type="match status" value="1"/>
</dbReference>
<dbReference type="SFLD" id="SFLDG01017">
    <property type="entry name" value="Polyprenyl_Transferase_Like"/>
    <property type="match status" value="1"/>
</dbReference>
<dbReference type="GO" id="GO:0016114">
    <property type="term" value="P:terpenoid biosynthetic process"/>
    <property type="evidence" value="ECO:0007669"/>
    <property type="project" value="UniProtKB-ARBA"/>
</dbReference>
<protein>
    <recommendedName>
        <fullName evidence="4">Farnesyl diphosphate synthase</fullName>
        <ecNumber evidence="3">2.5.1.10</ecNumber>
    </recommendedName>
    <alternativeName>
        <fullName evidence="10">(2E,6E)-farnesyl diphosphate synthase</fullName>
    </alternativeName>
    <alternativeName>
        <fullName evidence="9">Geranyltranstransferase</fullName>
    </alternativeName>
</protein>
<evidence type="ECO:0000256" key="7">
    <source>
        <dbReference type="ARBA" id="ARBA00022842"/>
    </source>
</evidence>
<dbReference type="PANTHER" id="PTHR43281:SF1">
    <property type="entry name" value="FARNESYL DIPHOSPHATE SYNTHASE"/>
    <property type="match status" value="1"/>
</dbReference>
<dbReference type="AlphaFoldDB" id="A0AAW9WFL0"/>
<dbReference type="Gene3D" id="1.10.600.10">
    <property type="entry name" value="Farnesyl Diphosphate Synthase"/>
    <property type="match status" value="1"/>
</dbReference>
<keyword evidence="5 12" id="KW-0808">Transferase</keyword>
<dbReference type="PROSITE" id="PS00444">
    <property type="entry name" value="POLYPRENYL_SYNTHASE_2"/>
    <property type="match status" value="1"/>
</dbReference>
<dbReference type="CDD" id="cd00685">
    <property type="entry name" value="Trans_IPPS_HT"/>
    <property type="match status" value="1"/>
</dbReference>
<evidence type="ECO:0000256" key="12">
    <source>
        <dbReference type="RuleBase" id="RU004466"/>
    </source>
</evidence>
<comment type="similarity">
    <text evidence="2 12">Belongs to the FPP/GGPP synthase family.</text>
</comment>
<comment type="caution">
    <text evidence="13">The sequence shown here is derived from an EMBL/GenBank/DDBJ whole genome shotgun (WGS) entry which is preliminary data.</text>
</comment>
<reference evidence="13 14" key="1">
    <citation type="submission" date="2019-09" db="EMBL/GenBank/DDBJ databases">
        <title>Draft genome sequencing of Hungatella hathewayi 123Y-2.</title>
        <authorList>
            <person name="Lv Q."/>
            <person name="Li S."/>
        </authorList>
    </citation>
    <scope>NUCLEOTIDE SEQUENCE [LARGE SCALE GENOMIC DNA]</scope>
    <source>
        <strain evidence="13 14">123Y-2</strain>
    </source>
</reference>
<comment type="catalytic activity">
    <reaction evidence="11">
        <text>isopentenyl diphosphate + (2E)-geranyl diphosphate = (2E,6E)-farnesyl diphosphate + diphosphate</text>
        <dbReference type="Rhea" id="RHEA:19361"/>
        <dbReference type="ChEBI" id="CHEBI:33019"/>
        <dbReference type="ChEBI" id="CHEBI:58057"/>
        <dbReference type="ChEBI" id="CHEBI:128769"/>
        <dbReference type="ChEBI" id="CHEBI:175763"/>
        <dbReference type="EC" id="2.5.1.10"/>
    </reaction>
</comment>
<dbReference type="SUPFAM" id="SSF48576">
    <property type="entry name" value="Terpenoid synthases"/>
    <property type="match status" value="1"/>
</dbReference>
<organism evidence="13 14">
    <name type="scientific">Hungatella hathewayi</name>
    <dbReference type="NCBI Taxonomy" id="154046"/>
    <lineage>
        <taxon>Bacteria</taxon>
        <taxon>Bacillati</taxon>
        <taxon>Bacillota</taxon>
        <taxon>Clostridia</taxon>
        <taxon>Lachnospirales</taxon>
        <taxon>Lachnospiraceae</taxon>
        <taxon>Hungatella</taxon>
    </lineage>
</organism>
<dbReference type="Pfam" id="PF00348">
    <property type="entry name" value="polyprenyl_synt"/>
    <property type="match status" value="1"/>
</dbReference>
<keyword evidence="6" id="KW-0479">Metal-binding</keyword>
<dbReference type="PANTHER" id="PTHR43281">
    <property type="entry name" value="FARNESYL DIPHOSPHATE SYNTHASE"/>
    <property type="match status" value="1"/>
</dbReference>
<proteinExistence type="inferred from homology"/>
<evidence type="ECO:0000256" key="5">
    <source>
        <dbReference type="ARBA" id="ARBA00022679"/>
    </source>
</evidence>
<evidence type="ECO:0000256" key="8">
    <source>
        <dbReference type="ARBA" id="ARBA00023229"/>
    </source>
</evidence>
<dbReference type="NCBIfam" id="NF045485">
    <property type="entry name" value="FPPsyn"/>
    <property type="match status" value="1"/>
</dbReference>
<dbReference type="GO" id="GO:0005737">
    <property type="term" value="C:cytoplasm"/>
    <property type="evidence" value="ECO:0007669"/>
    <property type="project" value="UniProtKB-ARBA"/>
</dbReference>
<evidence type="ECO:0000256" key="3">
    <source>
        <dbReference type="ARBA" id="ARBA00012439"/>
    </source>
</evidence>
<dbReference type="EC" id="2.5.1.10" evidence="3"/>
<evidence type="ECO:0000256" key="4">
    <source>
        <dbReference type="ARBA" id="ARBA00015100"/>
    </source>
</evidence>
<dbReference type="InterPro" id="IPR008949">
    <property type="entry name" value="Isoprenoid_synthase_dom_sf"/>
</dbReference>
<evidence type="ECO:0000256" key="1">
    <source>
        <dbReference type="ARBA" id="ARBA00001946"/>
    </source>
</evidence>
<evidence type="ECO:0000256" key="11">
    <source>
        <dbReference type="ARBA" id="ARBA00049399"/>
    </source>
</evidence>
<accession>A0AAW9WFL0</accession>
<keyword evidence="7" id="KW-0460">Magnesium</keyword>
<dbReference type="InterPro" id="IPR033749">
    <property type="entry name" value="Polyprenyl_synt_CS"/>
</dbReference>
<dbReference type="Proteomes" id="UP000434223">
    <property type="component" value="Unassembled WGS sequence"/>
</dbReference>
<dbReference type="EMBL" id="WNME01000004">
    <property type="protein sequence ID" value="MUB63188.1"/>
    <property type="molecule type" value="Genomic_DNA"/>
</dbReference>
<dbReference type="InterPro" id="IPR053378">
    <property type="entry name" value="Prenyl_diphosphate_synthase"/>
</dbReference>
<dbReference type="GO" id="GO:0046872">
    <property type="term" value="F:metal ion binding"/>
    <property type="evidence" value="ECO:0007669"/>
    <property type="project" value="UniProtKB-KW"/>
</dbReference>
<dbReference type="GO" id="GO:0004337">
    <property type="term" value="F:(2E,6E)-farnesyl diphosphate synthase activity"/>
    <property type="evidence" value="ECO:0007669"/>
    <property type="project" value="UniProtKB-EC"/>
</dbReference>
<evidence type="ECO:0000256" key="10">
    <source>
        <dbReference type="ARBA" id="ARBA00032873"/>
    </source>
</evidence>
<evidence type="ECO:0000256" key="2">
    <source>
        <dbReference type="ARBA" id="ARBA00006706"/>
    </source>
</evidence>
<evidence type="ECO:0000256" key="6">
    <source>
        <dbReference type="ARBA" id="ARBA00022723"/>
    </source>
</evidence>
<gene>
    <name evidence="13" type="ORF">GNE07_08955</name>
</gene>
<evidence type="ECO:0000313" key="14">
    <source>
        <dbReference type="Proteomes" id="UP000434223"/>
    </source>
</evidence>
<dbReference type="SFLD" id="SFLDS00005">
    <property type="entry name" value="Isoprenoid_Synthase_Type_I"/>
    <property type="match status" value="1"/>
</dbReference>
<keyword evidence="8" id="KW-0414">Isoprene biosynthesis</keyword>
<evidence type="ECO:0000313" key="13">
    <source>
        <dbReference type="EMBL" id="MUB63188.1"/>
    </source>
</evidence>
<dbReference type="FunFam" id="1.10.600.10:FF:000001">
    <property type="entry name" value="Geranylgeranyl diphosphate synthase"/>
    <property type="match status" value="1"/>
</dbReference>
<name>A0AAW9WFL0_9FIRM</name>
<comment type="cofactor">
    <cofactor evidence="1">
        <name>Mg(2+)</name>
        <dbReference type="ChEBI" id="CHEBI:18420"/>
    </cofactor>
</comment>
<dbReference type="InterPro" id="IPR000092">
    <property type="entry name" value="Polyprenyl_synt"/>
</dbReference>
<sequence>MNFNEMLETRTREVEAVVERYLPAADGYQKTVLDAMNYSVRAGGKRLRPMLMEETYRLFGGSGTVVEPFMAAIEMIHTSSLIHDDLPCMDNDELRRGLPTTWVKYGYDMAVLAGDSLLIYAVETAAKAFALTEDAAVVGRCIGILAQKTGIYGMIGGQTVDVELTNKPVPHEKLDFIYHLKTGALLESSMMIGALLAGADEEETRRVEQMAAAIGLAFQIQDDILDVTSSMEVLGKPVLSDEKNNKTTYVTLEGLEKAKQDVARISDDAVRILHELPGENEFLEALIHMLVSREK</sequence>
<evidence type="ECO:0000256" key="9">
    <source>
        <dbReference type="ARBA" id="ARBA00032380"/>
    </source>
</evidence>